<protein>
    <recommendedName>
        <fullName evidence="3">MaoC-like domain-containing protein</fullName>
    </recommendedName>
</protein>
<gene>
    <name evidence="1" type="ORF">DSYM_26120</name>
</gene>
<sequence>MRRDIRLDYRARPTLAAFLARAARPSPGLQRGVPTITARWRHRPDAAELARFHALSGLAEGETLPLLYPHTIGFPLHMSILTQPAFPLPIWRMLQVRNRIVQHAPLSRDAELDITVGIAGHRILEKGAEFDLHAVVRQGDSVVWESLNTFYTRGRFGAPTAGAAAPEAPKVSPGDTATWRMPAGGGWRYGGLSGDYNPLHLWGGYARRHGFAQAFFHPQRVLGQCLARLPQAEADLPLRLDAWLKGPVFYGAPVKMRREVAADGARFALHVNEDERPAIVGHLRATANENILA</sequence>
<dbReference type="PANTHER" id="PTHR43841">
    <property type="entry name" value="3-HYDROXYACYL-THIOESTER DEHYDRATASE HTDX-RELATED"/>
    <property type="match status" value="1"/>
</dbReference>
<dbReference type="SUPFAM" id="SSF54637">
    <property type="entry name" value="Thioesterase/thiol ester dehydrase-isomerase"/>
    <property type="match status" value="1"/>
</dbReference>
<organism evidence="1 2">
    <name type="scientific">Candidatus Desulfobacillus denitrificans</name>
    <dbReference type="NCBI Taxonomy" id="2608985"/>
    <lineage>
        <taxon>Bacteria</taxon>
        <taxon>Pseudomonadati</taxon>
        <taxon>Pseudomonadota</taxon>
        <taxon>Betaproteobacteria</taxon>
        <taxon>Candidatus Desulfobacillus</taxon>
    </lineage>
</organism>
<dbReference type="Gene3D" id="3.10.129.10">
    <property type="entry name" value="Hotdog Thioesterase"/>
    <property type="match status" value="1"/>
</dbReference>
<dbReference type="KEGG" id="ddz:DSYM_26120"/>
<dbReference type="InterPro" id="IPR029069">
    <property type="entry name" value="HotDog_dom_sf"/>
</dbReference>
<accession>A0A809R2U5</accession>
<evidence type="ECO:0000313" key="1">
    <source>
        <dbReference type="EMBL" id="BBO21913.1"/>
    </source>
</evidence>
<dbReference type="PANTHER" id="PTHR43841:SF1">
    <property type="entry name" value="3-HYDROXYACYL-THIOESTER DEHYDRATASE X"/>
    <property type="match status" value="1"/>
</dbReference>
<name>A0A809R2U5_9PROT</name>
<dbReference type="Proteomes" id="UP000662914">
    <property type="component" value="Chromosome"/>
</dbReference>
<reference evidence="1" key="1">
    <citation type="journal article" name="DNA Res.">
        <title>The physiological potential of anammox bacteria as revealed by their core genome structure.</title>
        <authorList>
            <person name="Okubo T."/>
            <person name="Toyoda A."/>
            <person name="Fukuhara K."/>
            <person name="Uchiyama I."/>
            <person name="Harigaya Y."/>
            <person name="Kuroiwa M."/>
            <person name="Suzuki T."/>
            <person name="Murakami Y."/>
            <person name="Suwa Y."/>
            <person name="Takami H."/>
        </authorList>
    </citation>
    <scope>NUCLEOTIDE SEQUENCE</scope>
    <source>
        <strain evidence="1">317325-3</strain>
    </source>
</reference>
<proteinExistence type="predicted"/>
<evidence type="ECO:0000313" key="2">
    <source>
        <dbReference type="Proteomes" id="UP000662914"/>
    </source>
</evidence>
<dbReference type="AlphaFoldDB" id="A0A809R2U5"/>
<dbReference type="EMBL" id="AP021857">
    <property type="protein sequence ID" value="BBO21913.1"/>
    <property type="molecule type" value="Genomic_DNA"/>
</dbReference>
<evidence type="ECO:0008006" key="3">
    <source>
        <dbReference type="Google" id="ProtNLM"/>
    </source>
</evidence>